<keyword evidence="1" id="KW-0812">Transmembrane</keyword>
<dbReference type="Gramene" id="KMS65352">
    <property type="protein sequence ID" value="KMS65352"/>
    <property type="gene ID" value="BVRB_036860"/>
</dbReference>
<accession>A0A0J7YP75</accession>
<sequence length="66" mass="7055">KPPGVANAFQDEIKALALDVEKLFTDHSLASLSILVAGFITGLVVSTVIFLSATKSRRQSVQKAKK</sequence>
<evidence type="ECO:0000313" key="3">
    <source>
        <dbReference type="Proteomes" id="UP000035740"/>
    </source>
</evidence>
<feature type="non-terminal residue" evidence="2">
    <location>
        <position position="1"/>
    </location>
</feature>
<protein>
    <submittedName>
        <fullName evidence="2">Uncharacterized protein</fullName>
    </submittedName>
</protein>
<dbReference type="Proteomes" id="UP000035740">
    <property type="component" value="Unassembled WGS sequence"/>
</dbReference>
<feature type="transmembrane region" description="Helical" evidence="1">
    <location>
        <begin position="29"/>
        <end position="53"/>
    </location>
</feature>
<dbReference type="AlphaFoldDB" id="A0A0J7YP75"/>
<keyword evidence="1" id="KW-0472">Membrane</keyword>
<evidence type="ECO:0000313" key="2">
    <source>
        <dbReference type="EMBL" id="KMS65352.1"/>
    </source>
</evidence>
<reference evidence="2 3" key="1">
    <citation type="journal article" date="2014" name="Nature">
        <title>The genome of the recently domesticated crop plant sugar beet (Beta vulgaris).</title>
        <authorList>
            <person name="Dohm J.C."/>
            <person name="Minoche A.E."/>
            <person name="Holtgrawe D."/>
            <person name="Capella-Gutierrez S."/>
            <person name="Zakrzewski F."/>
            <person name="Tafer H."/>
            <person name="Rupp O."/>
            <person name="Sorensen T.R."/>
            <person name="Stracke R."/>
            <person name="Reinhardt R."/>
            <person name="Goesmann A."/>
            <person name="Kraft T."/>
            <person name="Schulz B."/>
            <person name="Stadler P.F."/>
            <person name="Schmidt T."/>
            <person name="Gabaldon T."/>
            <person name="Lehrach H."/>
            <person name="Weisshaar B."/>
            <person name="Himmelbauer H."/>
        </authorList>
    </citation>
    <scope>NUCLEOTIDE SEQUENCE [LARGE SCALE GENOMIC DNA]</scope>
    <source>
        <tissue evidence="2">Taproot</tissue>
    </source>
</reference>
<organism evidence="2 3">
    <name type="scientific">Beta vulgaris subsp. vulgaris</name>
    <name type="common">Beet</name>
    <dbReference type="NCBI Taxonomy" id="3555"/>
    <lineage>
        <taxon>Eukaryota</taxon>
        <taxon>Viridiplantae</taxon>
        <taxon>Streptophyta</taxon>
        <taxon>Embryophyta</taxon>
        <taxon>Tracheophyta</taxon>
        <taxon>Spermatophyta</taxon>
        <taxon>Magnoliopsida</taxon>
        <taxon>eudicotyledons</taxon>
        <taxon>Gunneridae</taxon>
        <taxon>Pentapetalae</taxon>
        <taxon>Caryophyllales</taxon>
        <taxon>Chenopodiaceae</taxon>
        <taxon>Betoideae</taxon>
        <taxon>Beta</taxon>
    </lineage>
</organism>
<keyword evidence="1" id="KW-1133">Transmembrane helix</keyword>
<name>A0A0J7YP75_BETVV</name>
<keyword evidence="3" id="KW-1185">Reference proteome</keyword>
<proteinExistence type="predicted"/>
<feature type="non-terminal residue" evidence="2">
    <location>
        <position position="66"/>
    </location>
</feature>
<evidence type="ECO:0000256" key="1">
    <source>
        <dbReference type="SAM" id="Phobius"/>
    </source>
</evidence>
<dbReference type="EMBL" id="KQ110117">
    <property type="protein sequence ID" value="KMS65352.1"/>
    <property type="molecule type" value="Genomic_DNA"/>
</dbReference>
<gene>
    <name evidence="2" type="ORF">BVRB_036860</name>
</gene>